<evidence type="ECO:0000313" key="3">
    <source>
        <dbReference type="WBParaSite" id="OFLC_0000526401-mRNA-1"/>
    </source>
</evidence>
<dbReference type="Proteomes" id="UP000267606">
    <property type="component" value="Unassembled WGS sequence"/>
</dbReference>
<keyword evidence="2" id="KW-1185">Reference proteome</keyword>
<reference evidence="1 2" key="2">
    <citation type="submission" date="2018-11" db="EMBL/GenBank/DDBJ databases">
        <authorList>
            <consortium name="Pathogen Informatics"/>
        </authorList>
    </citation>
    <scope>NUCLEOTIDE SEQUENCE [LARGE SCALE GENOMIC DNA]</scope>
</reference>
<organism evidence="3">
    <name type="scientific">Onchocerca flexuosa</name>
    <dbReference type="NCBI Taxonomy" id="387005"/>
    <lineage>
        <taxon>Eukaryota</taxon>
        <taxon>Metazoa</taxon>
        <taxon>Ecdysozoa</taxon>
        <taxon>Nematoda</taxon>
        <taxon>Chromadorea</taxon>
        <taxon>Rhabditida</taxon>
        <taxon>Spirurina</taxon>
        <taxon>Spiruromorpha</taxon>
        <taxon>Filarioidea</taxon>
        <taxon>Onchocercidae</taxon>
        <taxon>Onchocerca</taxon>
    </lineage>
</organism>
<dbReference type="STRING" id="387005.A0A183HCQ3"/>
<reference evidence="3" key="1">
    <citation type="submission" date="2016-06" db="UniProtKB">
        <authorList>
            <consortium name="WormBaseParasite"/>
        </authorList>
    </citation>
    <scope>IDENTIFICATION</scope>
</reference>
<name>A0A183HCQ3_9BILA</name>
<gene>
    <name evidence="1" type="ORF">OFLC_LOCUS5266</name>
</gene>
<evidence type="ECO:0000313" key="1">
    <source>
        <dbReference type="EMBL" id="VDO42557.1"/>
    </source>
</evidence>
<dbReference type="EMBL" id="UZAJ01004437">
    <property type="protein sequence ID" value="VDO42557.1"/>
    <property type="molecule type" value="Genomic_DNA"/>
</dbReference>
<sequence>MYGWGCTGPPSQILYPSQQGAYSTYPTQTAISISSANGRLFSNHSCDVSANFFPQQPQQSYPLQRSFYQNLTPEPQATTANSVMTQNINCETVGSITSATISNDSLTASVLTDLGSQSLSVRRPSSCSSRSRPSSSCSSANTVQIPITSTTVVATSANGPVNTNMNGLVNALVTNNTATSVCTTKNAGSFCACF</sequence>
<dbReference type="AlphaFoldDB" id="A0A183HCQ3"/>
<protein>
    <submittedName>
        <fullName evidence="1 3">Uncharacterized protein</fullName>
    </submittedName>
</protein>
<accession>A0A183HCQ3</accession>
<evidence type="ECO:0000313" key="2">
    <source>
        <dbReference type="Proteomes" id="UP000267606"/>
    </source>
</evidence>
<dbReference type="WBParaSite" id="OFLC_0000526401-mRNA-1">
    <property type="protein sequence ID" value="OFLC_0000526401-mRNA-1"/>
    <property type="gene ID" value="OFLC_0000526401"/>
</dbReference>
<proteinExistence type="predicted"/>